<evidence type="ECO:0000256" key="6">
    <source>
        <dbReference type="ARBA" id="ARBA00023136"/>
    </source>
</evidence>
<evidence type="ECO:0000256" key="2">
    <source>
        <dbReference type="ARBA" id="ARBA00006464"/>
    </source>
</evidence>
<evidence type="ECO:0000256" key="3">
    <source>
        <dbReference type="ARBA" id="ARBA00022679"/>
    </source>
</evidence>
<feature type="transmembrane region" description="Helical" evidence="7">
    <location>
        <begin position="131"/>
        <end position="152"/>
    </location>
</feature>
<dbReference type="PANTHER" id="PTHR30576:SF0">
    <property type="entry name" value="UNDECAPRENYL-PHOSPHATE N-ACETYLGALACTOSAMINYL 1-PHOSPHATE TRANSFERASE-RELATED"/>
    <property type="match status" value="1"/>
</dbReference>
<feature type="domain" description="Bacterial sugar transferase" evidence="8">
    <location>
        <begin position="274"/>
        <end position="454"/>
    </location>
</feature>
<comment type="subcellular location">
    <subcellularLocation>
        <location evidence="1">Membrane</location>
        <topology evidence="1">Multi-pass membrane protein</topology>
    </subcellularLocation>
</comment>
<sequence length="473" mass="54938">MSVDYMKHIESVKRIMVLLLGGIGLAMQTAVYAWFWFATYYPILSSKRVSKDGWDFGPGIKYAFWGHVVTLALYFILLLFFSNAYGGLKIGYLKPMDVFLSQIFALFIVNFITYCQYLFVRNWLIDPIPLVAVFLIQLFISFAWAHITNYIYMSIFPPRKLLLINGEYAADDIIAKFNTRKDKYRIIKKMNISEGIEKIYKECLEDYDGVIIWDVPNQYRNGIVKFCYGNNKRIYVMPKITDVLLKGSTQLHLFDSPVFLLRDYSIKVEQRFIKRIMDIVLALVLIVLSSPFMLITAIAVKMYDGGPVLYKQVRCTINRREFKIMKFRSMRVDAEKDGVARLASKNDSRITPVGSFIRKCRLDELPQLFNILKGDMSFIGPRPERPEIIKQYLEDMPEFAFRTRVKAGLAGYAQIYGKYNTTPYDKLKLDLTYIENYSIWLDIKLLLLTAKIMFTPDSTEGIEDDQTTAMKNS</sequence>
<feature type="transmembrane region" description="Helical" evidence="7">
    <location>
        <begin position="279"/>
        <end position="300"/>
    </location>
</feature>
<evidence type="ECO:0000313" key="9">
    <source>
        <dbReference type="EMBL" id="SCY00551.1"/>
    </source>
</evidence>
<organism evidence="9 10">
    <name type="scientific">Butyrivibrio hungatei</name>
    <dbReference type="NCBI Taxonomy" id="185008"/>
    <lineage>
        <taxon>Bacteria</taxon>
        <taxon>Bacillati</taxon>
        <taxon>Bacillota</taxon>
        <taxon>Clostridia</taxon>
        <taxon>Lachnospirales</taxon>
        <taxon>Lachnospiraceae</taxon>
        <taxon>Butyrivibrio</taxon>
    </lineage>
</organism>
<dbReference type="Proteomes" id="UP000183047">
    <property type="component" value="Unassembled WGS sequence"/>
</dbReference>
<evidence type="ECO:0000259" key="8">
    <source>
        <dbReference type="Pfam" id="PF02397"/>
    </source>
</evidence>
<feature type="transmembrane region" description="Helical" evidence="7">
    <location>
        <begin position="63"/>
        <end position="86"/>
    </location>
</feature>
<dbReference type="PANTHER" id="PTHR30576">
    <property type="entry name" value="COLANIC BIOSYNTHESIS UDP-GLUCOSE LIPID CARRIER TRANSFERASE"/>
    <property type="match status" value="1"/>
</dbReference>
<dbReference type="AlphaFoldDB" id="A0A1G5CE04"/>
<feature type="transmembrane region" description="Helical" evidence="7">
    <location>
        <begin position="98"/>
        <end position="119"/>
    </location>
</feature>
<keyword evidence="6 7" id="KW-0472">Membrane</keyword>
<evidence type="ECO:0000256" key="4">
    <source>
        <dbReference type="ARBA" id="ARBA00022692"/>
    </source>
</evidence>
<dbReference type="STRING" id="185008.bhn_I2435"/>
<dbReference type="GO" id="GO:0016780">
    <property type="term" value="F:phosphotransferase activity, for other substituted phosphate groups"/>
    <property type="evidence" value="ECO:0007669"/>
    <property type="project" value="TreeGrafter"/>
</dbReference>
<proteinExistence type="inferred from homology"/>
<dbReference type="InterPro" id="IPR003362">
    <property type="entry name" value="Bact_transf"/>
</dbReference>
<evidence type="ECO:0000256" key="7">
    <source>
        <dbReference type="SAM" id="Phobius"/>
    </source>
</evidence>
<keyword evidence="4 7" id="KW-0812">Transmembrane</keyword>
<dbReference type="Pfam" id="PF02397">
    <property type="entry name" value="Bac_transf"/>
    <property type="match status" value="1"/>
</dbReference>
<feature type="transmembrane region" description="Helical" evidence="7">
    <location>
        <begin position="15"/>
        <end position="43"/>
    </location>
</feature>
<evidence type="ECO:0000313" key="10">
    <source>
        <dbReference type="Proteomes" id="UP000183047"/>
    </source>
</evidence>
<accession>A0A1G5CE04</accession>
<dbReference type="GO" id="GO:0016020">
    <property type="term" value="C:membrane"/>
    <property type="evidence" value="ECO:0007669"/>
    <property type="project" value="UniProtKB-SubCell"/>
</dbReference>
<dbReference type="NCBIfam" id="TIGR03025">
    <property type="entry name" value="EPS_sugtrans"/>
    <property type="match status" value="1"/>
</dbReference>
<dbReference type="EMBL" id="FMUR01000006">
    <property type="protein sequence ID" value="SCY00551.1"/>
    <property type="molecule type" value="Genomic_DNA"/>
</dbReference>
<keyword evidence="3 9" id="KW-0808">Transferase</keyword>
<evidence type="ECO:0000256" key="5">
    <source>
        <dbReference type="ARBA" id="ARBA00022989"/>
    </source>
</evidence>
<gene>
    <name evidence="9" type="ORF">SAMN02910451_01072</name>
</gene>
<evidence type="ECO:0000256" key="1">
    <source>
        <dbReference type="ARBA" id="ARBA00004141"/>
    </source>
</evidence>
<protein>
    <submittedName>
        <fullName evidence="9">Exopolysaccharide biosynthesis polyprenyl glycosylphosphotransferase</fullName>
    </submittedName>
</protein>
<name>A0A1G5CE04_9FIRM</name>
<dbReference type="InterPro" id="IPR017475">
    <property type="entry name" value="EPS_sugar_tfrase"/>
</dbReference>
<reference evidence="10" key="1">
    <citation type="submission" date="2016-10" db="EMBL/GenBank/DDBJ databases">
        <authorList>
            <person name="Varghese N."/>
            <person name="Submissions S."/>
        </authorList>
    </citation>
    <scope>NUCLEOTIDE SEQUENCE [LARGE SCALE GENOMIC DNA]</scope>
    <source>
        <strain evidence="10">XBD2006</strain>
    </source>
</reference>
<keyword evidence="5 7" id="KW-1133">Transmembrane helix</keyword>
<keyword evidence="10" id="KW-1185">Reference proteome</keyword>
<comment type="similarity">
    <text evidence="2">Belongs to the bacterial sugar transferase family.</text>
</comment>